<feature type="chain" id="PRO_5046004687" description="Lipoprotein" evidence="1">
    <location>
        <begin position="19"/>
        <end position="193"/>
    </location>
</feature>
<evidence type="ECO:0008006" key="4">
    <source>
        <dbReference type="Google" id="ProtNLM"/>
    </source>
</evidence>
<sequence>MRAWVFFAGGAVVGSVAASLVSWTPNDPEEVDRVATFGEYVAPPGRDVEDSLVRTVSRTEAFGGAAVSRVHEFVLIVVNRTENMSEGNIPRIECAGGSENILVFEPADHRGEYPTGLEGQGARTLASTFRFACEFEERVSDAEVEVRLIERGREQEERVIVFRDPFHGVDRVKWEHEGPTWPRRSAVMPSGPS</sequence>
<dbReference type="EMBL" id="JAYMRS010000015">
    <property type="protein sequence ID" value="MFB8770848.1"/>
    <property type="molecule type" value="Genomic_DNA"/>
</dbReference>
<keyword evidence="1" id="KW-0732">Signal</keyword>
<organism evidence="2 3">
    <name type="scientific">Nocardiopsis alba</name>
    <dbReference type="NCBI Taxonomy" id="53437"/>
    <lineage>
        <taxon>Bacteria</taxon>
        <taxon>Bacillati</taxon>
        <taxon>Actinomycetota</taxon>
        <taxon>Actinomycetes</taxon>
        <taxon>Streptosporangiales</taxon>
        <taxon>Nocardiopsidaceae</taxon>
        <taxon>Nocardiopsis</taxon>
    </lineage>
</organism>
<dbReference type="Proteomes" id="UP001585053">
    <property type="component" value="Unassembled WGS sequence"/>
</dbReference>
<accession>A0ABV5E1X5</accession>
<keyword evidence="3" id="KW-1185">Reference proteome</keyword>
<feature type="signal peptide" evidence="1">
    <location>
        <begin position="1"/>
        <end position="18"/>
    </location>
</feature>
<evidence type="ECO:0000313" key="3">
    <source>
        <dbReference type="Proteomes" id="UP001585053"/>
    </source>
</evidence>
<gene>
    <name evidence="2" type="ORF">VSQ78_24355</name>
</gene>
<evidence type="ECO:0000256" key="1">
    <source>
        <dbReference type="SAM" id="SignalP"/>
    </source>
</evidence>
<reference evidence="2 3" key="1">
    <citation type="submission" date="2024-01" db="EMBL/GenBank/DDBJ databases">
        <title>Genome mining of biosynthetic gene clusters to explore secondary metabolites of Streptomyces sp.</title>
        <authorList>
            <person name="Baig A."/>
            <person name="Ajitkumar Shintre N."/>
            <person name="Kumar H."/>
            <person name="Anbarasu A."/>
            <person name="Ramaiah S."/>
        </authorList>
    </citation>
    <scope>NUCLEOTIDE SEQUENCE [LARGE SCALE GENOMIC DNA]</scope>
    <source>
        <strain evidence="2 3">A01</strain>
    </source>
</reference>
<evidence type="ECO:0000313" key="2">
    <source>
        <dbReference type="EMBL" id="MFB8770848.1"/>
    </source>
</evidence>
<proteinExistence type="predicted"/>
<dbReference type="RefSeq" id="WP_041561767.1">
    <property type="nucleotide sequence ID" value="NZ_JAYMRS010000015.1"/>
</dbReference>
<name>A0ABV5E1X5_9ACTN</name>
<comment type="caution">
    <text evidence="2">The sequence shown here is derived from an EMBL/GenBank/DDBJ whole genome shotgun (WGS) entry which is preliminary data.</text>
</comment>
<protein>
    <recommendedName>
        <fullName evidence="4">Lipoprotein</fullName>
    </recommendedName>
</protein>